<evidence type="ECO:0000313" key="1">
    <source>
        <dbReference type="EMBL" id="TCK84950.1"/>
    </source>
</evidence>
<dbReference type="InterPro" id="IPR038636">
    <property type="entry name" value="Wzi_sf"/>
</dbReference>
<proteinExistence type="predicted"/>
<sequence length="536" mass="60253">MVILNFKNVSSTLVHSTIACSIFIKMTRPLFTILSIIFCLQLNVFAQDSLFHYEVEAQTTATSNGVVPFWMRSNQYGSIPNAGVSGSFLGRASKAYDTTRSNTWYGKKKLIDWGAGFEGRTNLGKESNLALIEGYGKMRVAIFELKAGRTKDVMGLNGDSSLTSGNFAISGNALGIPKIEISIPEYYTLPLWDGLIAIKGNFSHGWAGKYTVQTVELEEVGTLEDETINTKTYIHQKSLYGRIGRDSWKLKLYGGFSHQAMWGNEKDVYGADFDLSSFETFLYVITGKPYANGIVLSSKIGNQLGSIDVGAEYEFKNSNLLVYRQNFYDVGALSKLANIRDGLNGIRLENKRPRLQNENVFQWKTILFEFLYTKNQAGELWSKITKSGDENYYNSYYYKEGWSYNGQGLGTPFITTVSESKKGQIKNPNEYFINNRLYSFHLGFSGHLKDWNFISKVSYSRNFGTYNTSPIGGSIGEIRNPPIYGLFETVNQFSGQLELQKEFNKKLTMGMVVALDQGRLLDNSIGLQLKLVRSFN</sequence>
<dbReference type="AlphaFoldDB" id="A0A4R1M1T2"/>
<dbReference type="Proteomes" id="UP000294616">
    <property type="component" value="Unassembled WGS sequence"/>
</dbReference>
<evidence type="ECO:0000313" key="2">
    <source>
        <dbReference type="Proteomes" id="UP000294616"/>
    </source>
</evidence>
<gene>
    <name evidence="1" type="ORF">C8N28_0246</name>
</gene>
<comment type="caution">
    <text evidence="1">The sequence shown here is derived from an EMBL/GenBank/DDBJ whole genome shotgun (WGS) entry which is preliminary data.</text>
</comment>
<dbReference type="PROSITE" id="PS51257">
    <property type="entry name" value="PROKAR_LIPOPROTEIN"/>
    <property type="match status" value="1"/>
</dbReference>
<keyword evidence="2" id="KW-1185">Reference proteome</keyword>
<dbReference type="Gene3D" id="2.40.160.130">
    <property type="entry name" value="Capsule assembly protein Wzi"/>
    <property type="match status" value="1"/>
</dbReference>
<organism evidence="1 2">
    <name type="scientific">Albibacterium bauzanense</name>
    <dbReference type="NCBI Taxonomy" id="653929"/>
    <lineage>
        <taxon>Bacteria</taxon>
        <taxon>Pseudomonadati</taxon>
        <taxon>Bacteroidota</taxon>
        <taxon>Sphingobacteriia</taxon>
        <taxon>Sphingobacteriales</taxon>
        <taxon>Sphingobacteriaceae</taxon>
        <taxon>Albibacterium</taxon>
    </lineage>
</organism>
<dbReference type="EMBL" id="SMGO01000001">
    <property type="protein sequence ID" value="TCK84950.1"/>
    <property type="molecule type" value="Genomic_DNA"/>
</dbReference>
<reference evidence="1 2" key="1">
    <citation type="submission" date="2019-03" db="EMBL/GenBank/DDBJ databases">
        <title>Genomic Encyclopedia of Archaeal and Bacterial Type Strains, Phase II (KMG-II): from individual species to whole genera.</title>
        <authorList>
            <person name="Goeker M."/>
        </authorList>
    </citation>
    <scope>NUCLEOTIDE SEQUENCE [LARGE SCALE GENOMIC DNA]</scope>
    <source>
        <strain evidence="1 2">DSM 22554</strain>
    </source>
</reference>
<name>A0A4R1M1T2_9SPHI</name>
<accession>A0A4R1M1T2</accession>
<protein>
    <submittedName>
        <fullName evidence="1">Capsule assembly protein Wzi</fullName>
    </submittedName>
</protein>